<dbReference type="Proteomes" id="UP001194580">
    <property type="component" value="Unassembled WGS sequence"/>
</dbReference>
<feature type="transmembrane region" description="Helical" evidence="1">
    <location>
        <begin position="78"/>
        <end position="96"/>
    </location>
</feature>
<keyword evidence="3" id="KW-1185">Reference proteome</keyword>
<reference evidence="2" key="1">
    <citation type="journal article" date="2020" name="Fungal Divers.">
        <title>Resolving the Mortierellaceae phylogeny through synthesis of multi-gene phylogenetics and phylogenomics.</title>
        <authorList>
            <person name="Vandepol N."/>
            <person name="Liber J."/>
            <person name="Desiro A."/>
            <person name="Na H."/>
            <person name="Kennedy M."/>
            <person name="Barry K."/>
            <person name="Grigoriev I.V."/>
            <person name="Miller A.N."/>
            <person name="O'Donnell K."/>
            <person name="Stajich J.E."/>
            <person name="Bonito G."/>
        </authorList>
    </citation>
    <scope>NUCLEOTIDE SEQUENCE</scope>
    <source>
        <strain evidence="2">NRRL 28262</strain>
    </source>
</reference>
<evidence type="ECO:0000313" key="3">
    <source>
        <dbReference type="Proteomes" id="UP001194580"/>
    </source>
</evidence>
<gene>
    <name evidence="2" type="ORF">BGZ95_008406</name>
</gene>
<name>A0AAD4DL48_9FUNG</name>
<proteinExistence type="predicted"/>
<protein>
    <submittedName>
        <fullName evidence="2">Uncharacterized protein</fullName>
    </submittedName>
</protein>
<keyword evidence="1" id="KW-1133">Transmembrane helix</keyword>
<evidence type="ECO:0000256" key="1">
    <source>
        <dbReference type="SAM" id="Phobius"/>
    </source>
</evidence>
<evidence type="ECO:0000313" key="2">
    <source>
        <dbReference type="EMBL" id="KAG0280843.1"/>
    </source>
</evidence>
<keyword evidence="1" id="KW-0812">Transmembrane</keyword>
<comment type="caution">
    <text evidence="2">The sequence shown here is derived from an EMBL/GenBank/DDBJ whole genome shotgun (WGS) entry which is preliminary data.</text>
</comment>
<feature type="transmembrane region" description="Helical" evidence="1">
    <location>
        <begin position="50"/>
        <end position="66"/>
    </location>
</feature>
<dbReference type="AlphaFoldDB" id="A0AAD4DL48"/>
<organism evidence="2 3">
    <name type="scientific">Linnemannia exigua</name>
    <dbReference type="NCBI Taxonomy" id="604196"/>
    <lineage>
        <taxon>Eukaryota</taxon>
        <taxon>Fungi</taxon>
        <taxon>Fungi incertae sedis</taxon>
        <taxon>Mucoromycota</taxon>
        <taxon>Mortierellomycotina</taxon>
        <taxon>Mortierellomycetes</taxon>
        <taxon>Mortierellales</taxon>
        <taxon>Mortierellaceae</taxon>
        <taxon>Linnemannia</taxon>
    </lineage>
</organism>
<dbReference type="EMBL" id="JAAAIL010000044">
    <property type="protein sequence ID" value="KAG0280843.1"/>
    <property type="molecule type" value="Genomic_DNA"/>
</dbReference>
<keyword evidence="1" id="KW-0472">Membrane</keyword>
<feature type="transmembrane region" description="Helical" evidence="1">
    <location>
        <begin position="136"/>
        <end position="153"/>
    </location>
</feature>
<sequence length="176" mass="20121">MLPTQVFRYFRILILLVGLTDTSLIIEYWVRIQQLDMLDLLLWDVKACHGVTWLLTLVFAYVTFGSRPHWLLSNLRGALMIALAFVLLVVKSHFVHRYLGELAGYKQICADGVDRVMCRALPHFAWLHGFEEVPCGYVFAVLIIVEAIVTLRMDKRPQNTAKLATVKDAEMNLSTV</sequence>
<feature type="transmembrane region" description="Helical" evidence="1">
    <location>
        <begin position="12"/>
        <end position="30"/>
    </location>
</feature>
<accession>A0AAD4DL48</accession>